<feature type="compositionally biased region" description="Basic and acidic residues" evidence="2">
    <location>
        <begin position="10"/>
        <end position="24"/>
    </location>
</feature>
<evidence type="ECO:0000313" key="5">
    <source>
        <dbReference type="Proteomes" id="UP001055439"/>
    </source>
</evidence>
<reference evidence="4" key="1">
    <citation type="submission" date="2022-05" db="EMBL/GenBank/DDBJ databases">
        <title>The Musa troglodytarum L. genome provides insights into the mechanism of non-climacteric behaviour and enrichment of carotenoids.</title>
        <authorList>
            <person name="Wang J."/>
        </authorList>
    </citation>
    <scope>NUCLEOTIDE SEQUENCE</scope>
    <source>
        <tissue evidence="4">Leaf</tissue>
    </source>
</reference>
<evidence type="ECO:0000256" key="1">
    <source>
        <dbReference type="ARBA" id="ARBA00010768"/>
    </source>
</evidence>
<dbReference type="OrthoDB" id="405996at2759"/>
<dbReference type="InterPro" id="IPR000300">
    <property type="entry name" value="IPPc"/>
</dbReference>
<comment type="similarity">
    <text evidence="1">Belongs to the inositol polyphosphate 5-phosphatase family.</text>
</comment>
<gene>
    <name evidence="4" type="ORF">MUK42_01648</name>
</gene>
<dbReference type="GO" id="GO:0009737">
    <property type="term" value="P:response to abscisic acid"/>
    <property type="evidence" value="ECO:0007669"/>
    <property type="project" value="TreeGrafter"/>
</dbReference>
<organism evidence="4 5">
    <name type="scientific">Musa troglodytarum</name>
    <name type="common">fe'i banana</name>
    <dbReference type="NCBI Taxonomy" id="320322"/>
    <lineage>
        <taxon>Eukaryota</taxon>
        <taxon>Viridiplantae</taxon>
        <taxon>Streptophyta</taxon>
        <taxon>Embryophyta</taxon>
        <taxon>Tracheophyta</taxon>
        <taxon>Spermatophyta</taxon>
        <taxon>Magnoliopsida</taxon>
        <taxon>Liliopsida</taxon>
        <taxon>Zingiberales</taxon>
        <taxon>Musaceae</taxon>
        <taxon>Musa</taxon>
    </lineage>
</organism>
<dbReference type="GO" id="GO:0046856">
    <property type="term" value="P:phosphatidylinositol dephosphorylation"/>
    <property type="evidence" value="ECO:0007669"/>
    <property type="project" value="InterPro"/>
</dbReference>
<dbReference type="GO" id="GO:0009753">
    <property type="term" value="P:response to jasmonic acid"/>
    <property type="evidence" value="ECO:0007669"/>
    <property type="project" value="TreeGrafter"/>
</dbReference>
<dbReference type="InterPro" id="IPR036691">
    <property type="entry name" value="Endo/exonu/phosph_ase_sf"/>
</dbReference>
<accession>A0A9E7FEL0</accession>
<dbReference type="PANTHER" id="PTHR11200">
    <property type="entry name" value="INOSITOL 5-PHOSPHATASE"/>
    <property type="match status" value="1"/>
</dbReference>
<keyword evidence="5" id="KW-1185">Reference proteome</keyword>
<dbReference type="InterPro" id="IPR046985">
    <property type="entry name" value="IP5"/>
</dbReference>
<dbReference type="GO" id="GO:0043813">
    <property type="term" value="F:phosphatidylinositol-3,5-bisphosphate 5-phosphatase activity"/>
    <property type="evidence" value="ECO:0007669"/>
    <property type="project" value="TreeGrafter"/>
</dbReference>
<protein>
    <submittedName>
        <fullName evidence="4">IPPc</fullName>
    </submittedName>
</protein>
<name>A0A9E7FEL0_9LILI</name>
<dbReference type="GO" id="GO:0009733">
    <property type="term" value="P:response to auxin"/>
    <property type="evidence" value="ECO:0007669"/>
    <property type="project" value="TreeGrafter"/>
</dbReference>
<feature type="domain" description="Inositol polyphosphate-related phosphatase" evidence="3">
    <location>
        <begin position="49"/>
        <end position="386"/>
    </location>
</feature>
<dbReference type="SUPFAM" id="SSF56219">
    <property type="entry name" value="DNase I-like"/>
    <property type="match status" value="1"/>
</dbReference>
<evidence type="ECO:0000259" key="3">
    <source>
        <dbReference type="SMART" id="SM00128"/>
    </source>
</evidence>
<evidence type="ECO:0000313" key="4">
    <source>
        <dbReference type="EMBL" id="URD92856.1"/>
    </source>
</evidence>
<dbReference type="GO" id="GO:0034485">
    <property type="term" value="F:phosphatidylinositol-3,4,5-trisphosphate 5-phosphatase activity"/>
    <property type="evidence" value="ECO:0007669"/>
    <property type="project" value="TreeGrafter"/>
</dbReference>
<dbReference type="AlphaFoldDB" id="A0A9E7FEL0"/>
<dbReference type="Gene3D" id="3.60.10.10">
    <property type="entry name" value="Endonuclease/exonuclease/phosphatase"/>
    <property type="match status" value="1"/>
</dbReference>
<dbReference type="GO" id="GO:0009651">
    <property type="term" value="P:response to salt stress"/>
    <property type="evidence" value="ECO:0007669"/>
    <property type="project" value="TreeGrafter"/>
</dbReference>
<dbReference type="GO" id="GO:0005886">
    <property type="term" value="C:plasma membrane"/>
    <property type="evidence" value="ECO:0007669"/>
    <property type="project" value="TreeGrafter"/>
</dbReference>
<evidence type="ECO:0000256" key="2">
    <source>
        <dbReference type="SAM" id="MobiDB-lite"/>
    </source>
</evidence>
<dbReference type="GO" id="GO:0004439">
    <property type="term" value="F:phosphatidylinositol-4,5-bisphosphate 5-phosphatase activity"/>
    <property type="evidence" value="ECO:0007669"/>
    <property type="project" value="TreeGrafter"/>
</dbReference>
<proteinExistence type="inferred from homology"/>
<feature type="region of interest" description="Disordered" evidence="2">
    <location>
        <begin position="1"/>
        <end position="24"/>
    </location>
</feature>
<dbReference type="Pfam" id="PF22669">
    <property type="entry name" value="Exo_endo_phos2"/>
    <property type="match status" value="1"/>
</dbReference>
<dbReference type="EMBL" id="CP097505">
    <property type="protein sequence ID" value="URD92856.1"/>
    <property type="molecule type" value="Genomic_DNA"/>
</dbReference>
<dbReference type="Proteomes" id="UP001055439">
    <property type="component" value="Chromosome 3"/>
</dbReference>
<dbReference type="SMART" id="SM00128">
    <property type="entry name" value="IPPc"/>
    <property type="match status" value="1"/>
</dbReference>
<dbReference type="PANTHER" id="PTHR11200:SF275">
    <property type="entry name" value="LD06095P"/>
    <property type="match status" value="1"/>
</dbReference>
<sequence>MVSPSMVMATRRERSKELKKDRRFDSTGAAHEGIKTVAIEKFCEFSTSSVTCVCIVTWNMNGKVDKVSIWSTEQKHLYIPDSRWIHNPMLVYAKASSGDMAELIGWHRRFDLLAVGLQEVPKLDVGVQLQAALAETHWYFILTASYLVELLIYRPSFSLLAAATMQSLQLFVFGPKNSEPFAKETRVDKHAVRGCGGLVGRKKGAVGVHIEFNGIRMVFISCHLSAHARNVEERNSQCRHISHSLFSKDGNPCWRHCHVTVWMGDLNYRLQGISTHRARSLIRKNLHNLLTRKDQLLWEAERGEVFDGYCEGRLSFKPTYKYNVGSNNYDTSYKVRVPSWTDRILFKIDSSSGIDAVLHSYESIDRVKTSDHKPVRAHLCLKVKSV</sequence>